<dbReference type="InterPro" id="IPR058914">
    <property type="entry name" value="LIPB1/2_CC"/>
</dbReference>
<feature type="domain" description="SAM" evidence="6">
    <location>
        <begin position="777"/>
        <end position="808"/>
    </location>
</feature>
<feature type="compositionally biased region" description="Polar residues" evidence="5">
    <location>
        <begin position="531"/>
        <end position="548"/>
    </location>
</feature>
<name>A0ABM4TIF9_BOSIN</name>
<dbReference type="InterPro" id="IPR037618">
    <property type="entry name" value="LIPB1/2_SAM_2nd"/>
</dbReference>
<feature type="domain" description="SAM" evidence="6">
    <location>
        <begin position="694"/>
        <end position="752"/>
    </location>
</feature>
<proteinExistence type="inferred from homology"/>
<dbReference type="Proteomes" id="UP001652663">
    <property type="component" value="Chromosome 15"/>
</dbReference>
<evidence type="ECO:0000313" key="7">
    <source>
        <dbReference type="Proteomes" id="UP001652663"/>
    </source>
</evidence>
<dbReference type="CDD" id="cd09569">
    <property type="entry name" value="SAM_liprin-beta1_2_repeat3"/>
    <property type="match status" value="1"/>
</dbReference>
<dbReference type="PROSITE" id="PS50105">
    <property type="entry name" value="SAM_DOMAIN"/>
    <property type="match status" value="3"/>
</dbReference>
<keyword evidence="2" id="KW-0677">Repeat</keyword>
<comment type="similarity">
    <text evidence="1">Belongs to the liprin family. Liprin-beta subfamily.</text>
</comment>
<dbReference type="PANTHER" id="PTHR12587">
    <property type="entry name" value="LAR INTERACTING PROTEIN LIP -RELATED PROTEIN"/>
    <property type="match status" value="1"/>
</dbReference>
<keyword evidence="7" id="KW-1185">Reference proteome</keyword>
<evidence type="ECO:0000256" key="1">
    <source>
        <dbReference type="ARBA" id="ARBA00007547"/>
    </source>
</evidence>
<dbReference type="InterPro" id="IPR001660">
    <property type="entry name" value="SAM"/>
</dbReference>
<dbReference type="CDD" id="cd09563">
    <property type="entry name" value="SAM_liprin-beta1_2_repeat1"/>
    <property type="match status" value="1"/>
</dbReference>
<dbReference type="SUPFAM" id="SSF47769">
    <property type="entry name" value="SAM/Pointed domain"/>
    <property type="match status" value="3"/>
</dbReference>
<feature type="region of interest" description="Disordered" evidence="5">
    <location>
        <begin position="457"/>
        <end position="612"/>
    </location>
</feature>
<dbReference type="InterPro" id="IPR037617">
    <property type="entry name" value="LIPB1/2_SAM_1"/>
</dbReference>
<evidence type="ECO:0000256" key="3">
    <source>
        <dbReference type="ARBA" id="ARBA00023054"/>
    </source>
</evidence>
<gene>
    <name evidence="8" type="primary">PPFIBP2</name>
</gene>
<feature type="coiled-coil region" evidence="4">
    <location>
        <begin position="174"/>
        <end position="218"/>
    </location>
</feature>
<feature type="coiled-coil region" evidence="4">
    <location>
        <begin position="266"/>
        <end position="321"/>
    </location>
</feature>
<dbReference type="Gene3D" id="1.10.150.50">
    <property type="entry name" value="Transcription Factor, Ets-1"/>
    <property type="match status" value="3"/>
</dbReference>
<dbReference type="InterPro" id="IPR037619">
    <property type="entry name" value="LIPB1/2_SAM_3rd"/>
</dbReference>
<feature type="coiled-coil region" evidence="4">
    <location>
        <begin position="104"/>
        <end position="131"/>
    </location>
</feature>
<protein>
    <submittedName>
        <fullName evidence="8">Liprin-beta-2 isoform X9</fullName>
    </submittedName>
</protein>
<dbReference type="GeneID" id="109568846"/>
<dbReference type="Pfam" id="PF26022">
    <property type="entry name" value="CC_Liprin_beta"/>
    <property type="match status" value="1"/>
</dbReference>
<feature type="compositionally biased region" description="Pro residues" evidence="5">
    <location>
        <begin position="421"/>
        <end position="432"/>
    </location>
</feature>
<evidence type="ECO:0000256" key="2">
    <source>
        <dbReference type="ARBA" id="ARBA00022737"/>
    </source>
</evidence>
<dbReference type="SMART" id="SM00454">
    <property type="entry name" value="SAM"/>
    <property type="match status" value="3"/>
</dbReference>
<keyword evidence="3 4" id="KW-0175">Coiled coil</keyword>
<feature type="region of interest" description="Disordered" evidence="5">
    <location>
        <begin position="239"/>
        <end position="264"/>
    </location>
</feature>
<dbReference type="CDD" id="cd09566">
    <property type="entry name" value="SAM_liprin-beta1_2_repeat2"/>
    <property type="match status" value="1"/>
</dbReference>
<feature type="compositionally biased region" description="Basic and acidic residues" evidence="5">
    <location>
        <begin position="470"/>
        <end position="482"/>
    </location>
</feature>
<dbReference type="PANTHER" id="PTHR12587:SF18">
    <property type="entry name" value="LIPRIN-BETA-2"/>
    <property type="match status" value="1"/>
</dbReference>
<reference evidence="8" key="1">
    <citation type="submission" date="2025-08" db="UniProtKB">
        <authorList>
            <consortium name="RefSeq"/>
        </authorList>
    </citation>
    <scope>IDENTIFICATION</scope>
    <source>
        <tissue evidence="8">Blood</tissue>
    </source>
</reference>
<dbReference type="InterPro" id="IPR029515">
    <property type="entry name" value="Liprin"/>
</dbReference>
<evidence type="ECO:0000313" key="8">
    <source>
        <dbReference type="RefSeq" id="XP_070659834.1"/>
    </source>
</evidence>
<dbReference type="RefSeq" id="XP_070659834.1">
    <property type="nucleotide sequence ID" value="XM_070803733.1"/>
</dbReference>
<dbReference type="Pfam" id="PF00536">
    <property type="entry name" value="SAM_1"/>
    <property type="match status" value="2"/>
</dbReference>
<evidence type="ECO:0000256" key="4">
    <source>
        <dbReference type="SAM" id="Coils"/>
    </source>
</evidence>
<accession>A0ABM4TIF9</accession>
<feature type="region of interest" description="Disordered" evidence="5">
    <location>
        <begin position="899"/>
        <end position="935"/>
    </location>
</feature>
<evidence type="ECO:0000259" key="6">
    <source>
        <dbReference type="PROSITE" id="PS50105"/>
    </source>
</evidence>
<sequence>MASDASHVLEAALEQMDGIIAGTKTGADISDGTCEPGPTSPGSYMNPFPVLHLVEDLRLALEMLEHPQERAALLSQIPGPTAAYIKEWFKESSSQVNHHSAAGNETYQERLARLEGDKESLILQVSVLTDQVEAQGEKIRDLEVCLEGHQVKLNAAEEMLQQELLSRTSLETQKLNLMTEVSELKLKLVGMEKEQKEQEEKQKKAESVLNVISELQEQMCRLQLDIHRQMQERLSLSRDYSEEVAAGDGAARPQPCGQDCAHGEGSPELLQELRHLKIKVEELENERNQYEWKLKATKAEVAQLQEQVALKDAEIERLHSQLSRSAALHSDHAEKDQEIQRLKMGMETLLVANEDKDRRIEELTGLLNQYRRVNEIVMATQGPSERTLSINEEDLEGGFRNWNTANKGPEDLFKSEVSPRGSPPTAGPPPLPQKSLETRTQKKLSCSLEDLRSESVDKCVGGNQPSPVVEPKDGPFLAEHKYPTLPGKLPGSTPNGEAAKSPPTASPLDPAGSSPLRLRDTESGWDDTAMANDSSMSSGTESSPQSPLTPDGKRSPKGIKKFWGKIRRTQSGNFNTDAPGVAEFRRGGLRATAGPRLSRTRDPKAQKSDANAPFAQWSTERVCTWLEDFGLAQYVIFARQWVTSGHTLLTATPQDMEKELGIKHPLHRKKLVLAVKAINTKQEEKSALLDHIWVTRWLDDIGLPQYKDQFHESRVDGRMLQYLTVNDLLFLKVTSQLHHLSIKCAIHVLHVNKFNPHCLHRRPADESNLSPSEVVQWSNHRVMEWLRSVDLAEYAPNLRGSGVHGGLIILEPRFTGDTLAMLLNIPPQKTLLRRHLTTKFNALIGPEAEQEKREKMTSPAYTPLTTTAKVRPRKLGFSHFGNIRKKKFDESTDYICPMEPSNSVGDGHRAYSGTRGLSTLDAPELDGLDQVGPIS</sequence>
<feature type="compositionally biased region" description="Basic residues" evidence="5">
    <location>
        <begin position="555"/>
        <end position="568"/>
    </location>
</feature>
<evidence type="ECO:0000256" key="5">
    <source>
        <dbReference type="SAM" id="MobiDB-lite"/>
    </source>
</evidence>
<dbReference type="Pfam" id="PF07647">
    <property type="entry name" value="SAM_2"/>
    <property type="match status" value="1"/>
</dbReference>
<feature type="region of interest" description="Disordered" evidence="5">
    <location>
        <begin position="399"/>
        <end position="444"/>
    </location>
</feature>
<feature type="domain" description="SAM" evidence="6">
    <location>
        <begin position="617"/>
        <end position="681"/>
    </location>
</feature>
<dbReference type="InterPro" id="IPR013761">
    <property type="entry name" value="SAM/pointed_sf"/>
</dbReference>
<organism evidence="7 8">
    <name type="scientific">Bos indicus</name>
    <name type="common">Zebu</name>
    <dbReference type="NCBI Taxonomy" id="9915"/>
    <lineage>
        <taxon>Eukaryota</taxon>
        <taxon>Metazoa</taxon>
        <taxon>Chordata</taxon>
        <taxon>Craniata</taxon>
        <taxon>Vertebrata</taxon>
        <taxon>Euteleostomi</taxon>
        <taxon>Mammalia</taxon>
        <taxon>Eutheria</taxon>
        <taxon>Laurasiatheria</taxon>
        <taxon>Artiodactyla</taxon>
        <taxon>Ruminantia</taxon>
        <taxon>Pecora</taxon>
        <taxon>Bovidae</taxon>
        <taxon>Bovinae</taxon>
        <taxon>Bos</taxon>
    </lineage>
</organism>